<evidence type="ECO:0000256" key="4">
    <source>
        <dbReference type="ARBA" id="ARBA00022695"/>
    </source>
</evidence>
<dbReference type="InterPro" id="IPR027417">
    <property type="entry name" value="P-loop_NTPase"/>
</dbReference>
<dbReference type="GO" id="GO:0003677">
    <property type="term" value="F:DNA binding"/>
    <property type="evidence" value="ECO:0007669"/>
    <property type="project" value="InterPro"/>
</dbReference>
<dbReference type="NCBIfam" id="NF004310">
    <property type="entry name" value="PRK05707.1"/>
    <property type="match status" value="1"/>
</dbReference>
<dbReference type="SMART" id="SM00382">
    <property type="entry name" value="AAA"/>
    <property type="match status" value="1"/>
</dbReference>
<name>A0A839ISQ4_9GAMM</name>
<dbReference type="NCBIfam" id="TIGR00678">
    <property type="entry name" value="holB"/>
    <property type="match status" value="1"/>
</dbReference>
<organism evidence="9 10">
    <name type="scientific">Oceanospirillum sediminis</name>
    <dbReference type="NCBI Taxonomy" id="2760088"/>
    <lineage>
        <taxon>Bacteria</taxon>
        <taxon>Pseudomonadati</taxon>
        <taxon>Pseudomonadota</taxon>
        <taxon>Gammaproteobacteria</taxon>
        <taxon>Oceanospirillales</taxon>
        <taxon>Oceanospirillaceae</taxon>
        <taxon>Oceanospirillum</taxon>
    </lineage>
</organism>
<evidence type="ECO:0000256" key="6">
    <source>
        <dbReference type="ARBA" id="ARBA00022932"/>
    </source>
</evidence>
<evidence type="ECO:0000256" key="1">
    <source>
        <dbReference type="ARBA" id="ARBA00012417"/>
    </source>
</evidence>
<dbReference type="InterPro" id="IPR004622">
    <property type="entry name" value="DNA_pol_HolB"/>
</dbReference>
<evidence type="ECO:0000256" key="5">
    <source>
        <dbReference type="ARBA" id="ARBA00022705"/>
    </source>
</evidence>
<dbReference type="GO" id="GO:0009360">
    <property type="term" value="C:DNA polymerase III complex"/>
    <property type="evidence" value="ECO:0007669"/>
    <property type="project" value="InterPro"/>
</dbReference>
<keyword evidence="3 9" id="KW-0808">Transferase</keyword>
<evidence type="ECO:0000313" key="10">
    <source>
        <dbReference type="Proteomes" id="UP000565262"/>
    </source>
</evidence>
<evidence type="ECO:0000256" key="2">
    <source>
        <dbReference type="ARBA" id="ARBA00014363"/>
    </source>
</evidence>
<keyword evidence="4 9" id="KW-0548">Nucleotidyltransferase</keyword>
<dbReference type="EC" id="2.7.7.7" evidence="1"/>
<dbReference type="Pfam" id="PF09115">
    <property type="entry name" value="DNApol3-delta_C"/>
    <property type="match status" value="1"/>
</dbReference>
<dbReference type="Proteomes" id="UP000565262">
    <property type="component" value="Unassembled WGS sequence"/>
</dbReference>
<comment type="catalytic activity">
    <reaction evidence="7">
        <text>DNA(n) + a 2'-deoxyribonucleoside 5'-triphosphate = DNA(n+1) + diphosphate</text>
        <dbReference type="Rhea" id="RHEA:22508"/>
        <dbReference type="Rhea" id="RHEA-COMP:17339"/>
        <dbReference type="Rhea" id="RHEA-COMP:17340"/>
        <dbReference type="ChEBI" id="CHEBI:33019"/>
        <dbReference type="ChEBI" id="CHEBI:61560"/>
        <dbReference type="ChEBI" id="CHEBI:173112"/>
        <dbReference type="EC" id="2.7.7.7"/>
    </reaction>
</comment>
<dbReference type="SUPFAM" id="SSF52540">
    <property type="entry name" value="P-loop containing nucleoside triphosphate hydrolases"/>
    <property type="match status" value="1"/>
</dbReference>
<dbReference type="PANTHER" id="PTHR11669">
    <property type="entry name" value="REPLICATION FACTOR C / DNA POLYMERASE III GAMMA-TAU SUBUNIT"/>
    <property type="match status" value="1"/>
</dbReference>
<feature type="domain" description="AAA+ ATPase" evidence="8">
    <location>
        <begin position="33"/>
        <end position="176"/>
    </location>
</feature>
<dbReference type="GO" id="GO:0008408">
    <property type="term" value="F:3'-5' exonuclease activity"/>
    <property type="evidence" value="ECO:0007669"/>
    <property type="project" value="InterPro"/>
</dbReference>
<gene>
    <name evidence="9" type="ORF">H4O21_12700</name>
</gene>
<dbReference type="GO" id="GO:0003887">
    <property type="term" value="F:DNA-directed DNA polymerase activity"/>
    <property type="evidence" value="ECO:0007669"/>
    <property type="project" value="UniProtKB-KW"/>
</dbReference>
<reference evidence="9 10" key="1">
    <citation type="submission" date="2020-08" db="EMBL/GenBank/DDBJ databases">
        <title>Oceanospirillum sp. nov. isolated from marine sediment.</title>
        <authorList>
            <person name="Ji X."/>
        </authorList>
    </citation>
    <scope>NUCLEOTIDE SEQUENCE [LARGE SCALE GENOMIC DNA]</scope>
    <source>
        <strain evidence="9 10">D5</strain>
    </source>
</reference>
<accession>A0A839ISQ4</accession>
<evidence type="ECO:0000313" key="9">
    <source>
        <dbReference type="EMBL" id="MBB1487467.1"/>
    </source>
</evidence>
<evidence type="ECO:0000256" key="7">
    <source>
        <dbReference type="ARBA" id="ARBA00049244"/>
    </source>
</evidence>
<dbReference type="EMBL" id="JACJFM010000015">
    <property type="protein sequence ID" value="MBB1487467.1"/>
    <property type="molecule type" value="Genomic_DNA"/>
</dbReference>
<comment type="caution">
    <text evidence="9">The sequence shown here is derived from an EMBL/GenBank/DDBJ whole genome shotgun (WGS) entry which is preliminary data.</text>
</comment>
<dbReference type="Pfam" id="PF13177">
    <property type="entry name" value="DNA_pol3_delta2"/>
    <property type="match status" value="1"/>
</dbReference>
<dbReference type="Gene3D" id="1.20.272.10">
    <property type="match status" value="1"/>
</dbReference>
<sequence>MTESQSSSLVTEPLLWQQQEWKRLIERYQAGRLPHALLISGGEGIGKSHLAHALTAYLLCRTPSDTACGDCASCQLLAAGSHPDLAEISPESAGKQIRIEQIRALQSYVGKTAQQGGFRVVIMQPADAMNQNSANALLKNLEEPGENVLFVLLTHRISSVLPTIRSRCQQIALPVPQHDLAVQWLHDNLESHQALHTEKLLKMANGNPLMARQLASDSMHEQRDKLFLLMESLTRGAEPVELAPSFQEGDLQWTLRWMQQWLADWSSWCLLQQDSEVRFPEMMPLYRHWHKTASLDAARELYQRVGELRSQLASGGNPNIQLAIEALLINWSGKMLV</sequence>
<protein>
    <recommendedName>
        <fullName evidence="2">DNA polymerase III subunit delta'</fullName>
        <ecNumber evidence="1">2.7.7.7</ecNumber>
    </recommendedName>
</protein>
<dbReference type="InterPro" id="IPR003593">
    <property type="entry name" value="AAA+_ATPase"/>
</dbReference>
<dbReference type="GO" id="GO:0006261">
    <property type="term" value="P:DNA-templated DNA replication"/>
    <property type="evidence" value="ECO:0007669"/>
    <property type="project" value="TreeGrafter"/>
</dbReference>
<keyword evidence="6" id="KW-0239">DNA-directed DNA polymerase</keyword>
<dbReference type="AlphaFoldDB" id="A0A839ISQ4"/>
<dbReference type="InterPro" id="IPR015199">
    <property type="entry name" value="DNA_pol_III_delta_C"/>
</dbReference>
<evidence type="ECO:0000259" key="8">
    <source>
        <dbReference type="SMART" id="SM00382"/>
    </source>
</evidence>
<evidence type="ECO:0000256" key="3">
    <source>
        <dbReference type="ARBA" id="ARBA00022679"/>
    </source>
</evidence>
<keyword evidence="10" id="KW-1185">Reference proteome</keyword>
<keyword evidence="5" id="KW-0235">DNA replication</keyword>
<dbReference type="PANTHER" id="PTHR11669:SF8">
    <property type="entry name" value="DNA POLYMERASE III SUBUNIT DELTA"/>
    <property type="match status" value="1"/>
</dbReference>
<dbReference type="RefSeq" id="WP_182809247.1">
    <property type="nucleotide sequence ID" value="NZ_JACJFM010000015.1"/>
</dbReference>
<proteinExistence type="predicted"/>
<dbReference type="InterPro" id="IPR050238">
    <property type="entry name" value="DNA_Rep/Repair_Clamp_Loader"/>
</dbReference>
<dbReference type="Gene3D" id="3.40.50.300">
    <property type="entry name" value="P-loop containing nucleotide triphosphate hydrolases"/>
    <property type="match status" value="1"/>
</dbReference>